<dbReference type="SUPFAM" id="SSF56112">
    <property type="entry name" value="Protein kinase-like (PK-like)"/>
    <property type="match status" value="1"/>
</dbReference>
<keyword evidence="3" id="KW-1185">Reference proteome</keyword>
<name>A0A5M6ZHV1_9PROT</name>
<dbReference type="InterPro" id="IPR002575">
    <property type="entry name" value="Aminoglycoside_PTrfase"/>
</dbReference>
<sequence>MAAGRRALTASPDRAHARAELLSAAGWAGADETAFPGDASTRRYTRLSRHGRTALLMDAPGASEAPACPPGASAFERRALGYNARARLAGNNTAAFAALAGALTARGLSAPVVYAADHEAGFLVIEDLGDDLYARLIPERAHEGKLYACAVDALAALYRSSFEAGPEAFGQRWAIQAYDREALLAETELFLDWYAPERGTKPDESVRAAFEAAWTKAFAVLDAHAPGLNLRDFHAENLIWLPERQAEAQVGLLDFQDALFGHPAYDLVSLTEDARRDVSPDLARPLADRFFAAAGLADRDAFDAACAVLAAQRNAKILGIFVRLARRDSKPRYLQLLPRVARHFVRDIAHPALDDIRALVREAAPGVYAEADQ</sequence>
<reference evidence="2 3" key="1">
    <citation type="submission" date="2019-09" db="EMBL/GenBank/DDBJ databases">
        <authorList>
            <person name="Kevbrin V."/>
            <person name="Grouzdev D.S."/>
        </authorList>
    </citation>
    <scope>NUCLEOTIDE SEQUENCE [LARGE SCALE GENOMIC DNA]</scope>
    <source>
        <strain evidence="2 3">G-192</strain>
    </source>
</reference>
<comment type="caution">
    <text evidence="2">The sequence shown here is derived from an EMBL/GenBank/DDBJ whole genome shotgun (WGS) entry which is preliminary data.</text>
</comment>
<organism evidence="2 3">
    <name type="scientific">Alkalicaulis satelles</name>
    <dbReference type="NCBI Taxonomy" id="2609175"/>
    <lineage>
        <taxon>Bacteria</taxon>
        <taxon>Pseudomonadati</taxon>
        <taxon>Pseudomonadota</taxon>
        <taxon>Alphaproteobacteria</taxon>
        <taxon>Maricaulales</taxon>
        <taxon>Maricaulaceae</taxon>
        <taxon>Alkalicaulis</taxon>
    </lineage>
</organism>
<accession>A0A5M6ZHV1</accession>
<dbReference type="Gene3D" id="3.30.200.20">
    <property type="entry name" value="Phosphorylase Kinase, domain 1"/>
    <property type="match status" value="1"/>
</dbReference>
<dbReference type="Proteomes" id="UP000325122">
    <property type="component" value="Unassembled WGS sequence"/>
</dbReference>
<dbReference type="GO" id="GO:0016740">
    <property type="term" value="F:transferase activity"/>
    <property type="evidence" value="ECO:0007669"/>
    <property type="project" value="UniProtKB-KW"/>
</dbReference>
<dbReference type="Gene3D" id="3.90.1200.10">
    <property type="match status" value="1"/>
</dbReference>
<feature type="domain" description="Aminoglycoside phosphotransferase" evidence="1">
    <location>
        <begin position="33"/>
        <end position="298"/>
    </location>
</feature>
<evidence type="ECO:0000259" key="1">
    <source>
        <dbReference type="Pfam" id="PF01636"/>
    </source>
</evidence>
<proteinExistence type="predicted"/>
<protein>
    <submittedName>
        <fullName evidence="2">Phosphotransferase</fullName>
    </submittedName>
</protein>
<evidence type="ECO:0000313" key="2">
    <source>
        <dbReference type="EMBL" id="KAA5803665.1"/>
    </source>
</evidence>
<gene>
    <name evidence="2" type="ORF">F1654_07640</name>
</gene>
<evidence type="ECO:0000313" key="3">
    <source>
        <dbReference type="Proteomes" id="UP000325122"/>
    </source>
</evidence>
<keyword evidence="2" id="KW-0808">Transferase</keyword>
<dbReference type="EMBL" id="VWOJ01000002">
    <property type="protein sequence ID" value="KAA5803665.1"/>
    <property type="molecule type" value="Genomic_DNA"/>
</dbReference>
<dbReference type="Pfam" id="PF01636">
    <property type="entry name" value="APH"/>
    <property type="match status" value="1"/>
</dbReference>
<dbReference type="AlphaFoldDB" id="A0A5M6ZHV1"/>
<dbReference type="InterPro" id="IPR011009">
    <property type="entry name" value="Kinase-like_dom_sf"/>
</dbReference>